<dbReference type="Gene3D" id="2.60.40.10">
    <property type="entry name" value="Immunoglobulins"/>
    <property type="match status" value="1"/>
</dbReference>
<dbReference type="SUPFAM" id="SSF49299">
    <property type="entry name" value="PKD domain"/>
    <property type="match status" value="1"/>
</dbReference>
<name>A0A8J6PXU0_9FLAO</name>
<dbReference type="CDD" id="cd00146">
    <property type="entry name" value="PKD"/>
    <property type="match status" value="1"/>
</dbReference>
<dbReference type="RefSeq" id="WP_188223361.1">
    <property type="nucleotide sequence ID" value="NZ_JACVXD010000003.1"/>
</dbReference>
<keyword evidence="1" id="KW-0732">Signal</keyword>
<feature type="signal peptide" evidence="1">
    <location>
        <begin position="1"/>
        <end position="28"/>
    </location>
</feature>
<organism evidence="2 3">
    <name type="scientific">Aestuariibaculum marinum</name>
    <dbReference type="NCBI Taxonomy" id="2683592"/>
    <lineage>
        <taxon>Bacteria</taxon>
        <taxon>Pseudomonadati</taxon>
        <taxon>Bacteroidota</taxon>
        <taxon>Flavobacteriia</taxon>
        <taxon>Flavobacteriales</taxon>
        <taxon>Flavobacteriaceae</taxon>
    </lineage>
</organism>
<proteinExistence type="predicted"/>
<gene>
    <name evidence="2" type="ORF">ICJ85_08470</name>
</gene>
<dbReference type="Pfam" id="PF13585">
    <property type="entry name" value="CHU_C"/>
    <property type="match status" value="1"/>
</dbReference>
<evidence type="ECO:0000313" key="3">
    <source>
        <dbReference type="Proteomes" id="UP000621516"/>
    </source>
</evidence>
<accession>A0A8J6PXU0</accession>
<dbReference type="NCBIfam" id="TIGR04131">
    <property type="entry name" value="Bac_Flav_CTERM"/>
    <property type="match status" value="1"/>
</dbReference>
<reference evidence="2 3" key="1">
    <citation type="journal article" date="2018" name="J. Microbiol.">
        <title>Aestuariibaculum marinum sp. nov., a marine bacterium isolated from seawater in South Korea.</title>
        <authorList>
            <person name="Choi J."/>
            <person name="Lee D."/>
            <person name="Jang J.H."/>
            <person name="Cha S."/>
            <person name="Seo T."/>
        </authorList>
    </citation>
    <scope>NUCLEOTIDE SEQUENCE [LARGE SCALE GENOMIC DNA]</scope>
    <source>
        <strain evidence="2 3">IP7</strain>
    </source>
</reference>
<comment type="caution">
    <text evidence="2">The sequence shown here is derived from an EMBL/GenBank/DDBJ whole genome shotgun (WGS) entry which is preliminary data.</text>
</comment>
<sequence>MTKTQTNKSKYITLFTICFLGLVLKGGAQTCSLGNPVFTENFGSGTARLGPSLNQDPNADVHPDFRPAQLYNYVGGNGTVGYDQYGLMKNPYDAAPGGAGWNNSFTDHTGNTNGYLYYCDAGTDLNVFYAQKIDGLCNDIEYELSAWFAKSNEPGYFIDPNIKLIVGFTDANDIPLGNIIDTDTGSITGVGANRWHQKTLVFTVPSGTENIYFMLKNNVSGQAGNDLVIDDIEVRPCGPQIEINDATNSIVNNEAYCLSGTTDTTVNLSADIPSNFVMIWQESTSAGIWTDIPNETNPTLNYTIPANSNSFHHFRLKFAHNANNLINSSCNFFTDPVNYYFTDANVAPNLQLCDNDNNGNTTFDLTQQINNINSSAGVSITYYESLAEAQNGTSFILNPANYNSSNKTIYARVENIFNPDCYAISNFNLEVYNTAFPLDAANIYPIEECDDTSVGTDTDGFKIIDITQRTTEILNGQSDSEFTLTYFTNALYVDEILNPTTFTNTVSGGQTIYVRMTNNNFTNCYSDTSFQIEIFKLPEVNTPGLYAQCDDVSNDGLALFNFTLNDIKEEINPNYITESLTFTYYNNQNEAENKGSNITSPESYTNQLAFTNETIWIRVENPNGCYRVVSLELQVNPSGSALDAYNPVALHQCDDGLDERDGISTFDLSNIKNYIANNLFSSIPATVHLYENQTDAELEINEIINVDTHQNTNSPNSQNIWVRIKSSLANDCLGLKEFQNLLIVESLPIANSVSLNPECDYDTTDTILNFPFDTSQIEATVLGNQNPANVTVSYFDEQGNTLPSPLPNPFLTENQTITIRVTNNITQDPDGACFDETTLKFIIHEQPIANAVALQAFCDDGIDGTDINDGLHNFDTSTFSNVILGNQANMDIYFSYIDSNGTAIINATTLPNPLISGTQTITVDVINPLNTNCVASTNIELIVNPIPEFTINEEEIVCTSDPSFTVTLTPIQANPSEIFDYSWTFENGTEISNNTTLDVSTPGNYSVTLTNPITLCSSTKTVSVKASELASITQDDITIVDISDNNSVTINNPESLGSGTYQFALESKDGAVTFSYQDSPVFNNVRAGDYTLFVKDDICGTAEIDVFVIGYRKFFTPNGDGQNDLWKIQGINDSQASSLVYIYNRYGKLIKQLNPLGNGWDGTLNGELLATDDYWFTVQLTDGRSFTGHFTLKR</sequence>
<dbReference type="InterPro" id="IPR026341">
    <property type="entry name" value="T9SS_type_B"/>
</dbReference>
<keyword evidence="3" id="KW-1185">Reference proteome</keyword>
<dbReference type="AlphaFoldDB" id="A0A8J6PXU0"/>
<feature type="chain" id="PRO_5035255754" evidence="1">
    <location>
        <begin position="29"/>
        <end position="1194"/>
    </location>
</feature>
<dbReference type="EMBL" id="JACVXD010000003">
    <property type="protein sequence ID" value="MBD0824056.1"/>
    <property type="molecule type" value="Genomic_DNA"/>
</dbReference>
<dbReference type="InterPro" id="IPR035986">
    <property type="entry name" value="PKD_dom_sf"/>
</dbReference>
<protein>
    <submittedName>
        <fullName evidence="2">T9SS type B sorting domain-containing protein</fullName>
    </submittedName>
</protein>
<evidence type="ECO:0000256" key="1">
    <source>
        <dbReference type="SAM" id="SignalP"/>
    </source>
</evidence>
<dbReference type="Gene3D" id="2.60.120.260">
    <property type="entry name" value="Galactose-binding domain-like"/>
    <property type="match status" value="1"/>
</dbReference>
<evidence type="ECO:0000313" key="2">
    <source>
        <dbReference type="EMBL" id="MBD0824056.1"/>
    </source>
</evidence>
<dbReference type="Proteomes" id="UP000621516">
    <property type="component" value="Unassembled WGS sequence"/>
</dbReference>
<dbReference type="InterPro" id="IPR013783">
    <property type="entry name" value="Ig-like_fold"/>
</dbReference>